<feature type="domain" description="CUB" evidence="3">
    <location>
        <begin position="424"/>
        <end position="550"/>
    </location>
</feature>
<comment type="caution">
    <text evidence="2">Lacks conserved residue(s) required for the propagation of feature annotation.</text>
</comment>
<dbReference type="SMART" id="SM00042">
    <property type="entry name" value="CUB"/>
    <property type="match status" value="4"/>
</dbReference>
<evidence type="ECO:0000256" key="1">
    <source>
        <dbReference type="ARBA" id="ARBA00023157"/>
    </source>
</evidence>
<feature type="domain" description="CUB" evidence="3">
    <location>
        <begin position="145"/>
        <end position="264"/>
    </location>
</feature>
<feature type="domain" description="CUB" evidence="3">
    <location>
        <begin position="286"/>
        <end position="409"/>
    </location>
</feature>
<dbReference type="GeneID" id="106473926"/>
<proteinExistence type="predicted"/>
<feature type="non-terminal residue" evidence="5">
    <location>
        <position position="557"/>
    </location>
</feature>
<feature type="domain" description="CUB" evidence="3">
    <location>
        <begin position="4"/>
        <end position="129"/>
    </location>
</feature>
<dbReference type="Gene3D" id="2.60.120.290">
    <property type="entry name" value="Spermadhesin, CUB domain"/>
    <property type="match status" value="4"/>
</dbReference>
<evidence type="ECO:0000313" key="4">
    <source>
        <dbReference type="Proteomes" id="UP000694941"/>
    </source>
</evidence>
<evidence type="ECO:0000256" key="2">
    <source>
        <dbReference type="PROSITE-ProRule" id="PRU00059"/>
    </source>
</evidence>
<reference evidence="5" key="1">
    <citation type="submission" date="2025-08" db="UniProtKB">
        <authorList>
            <consortium name="RefSeq"/>
        </authorList>
    </citation>
    <scope>IDENTIFICATION</scope>
    <source>
        <tissue evidence="5">Muscle</tissue>
    </source>
</reference>
<sequence length="557" mass="63605">ISECDRMFISNPDGRKNGSFSSSEMLNPHNHSRQCIYTFIAADNERVKVTFTVFRLKGAPPECAHEFVDLYTEIEDSATELIKTPFGGRYCGKILPQTRISLYQTLVISFYTNRNEITSDVFSGTYEFVDATRYELGTPLPTSVCSFTIFSDHKRKGKILSPTYPGVYPKNLKCQYRFLGAGGQRVRLEFMDFDLFYGGRHCPFDIVQIYDGATTQDPLIDTYCGQQRNLVVYSSAENLLVLFITLKRTANTQNRGFSGWFEFSESFTKLGFIEDSGGQHIRGTECDQKVFSKGHSNGTVYSPNWSSFYHPNIVCKYYIYGLNDRQNLERVTLTFEQFDIPSENNDCEEAYLKIYLNGQETKQAFDEYDHVFCGQELPIPLVSNGPRLFIVFSSGPSQGLGFKAKYTFETEYKIPGTPAPDDTCHFTYRSESRKSGEFNSPRYPANYPSNTHCQYYFRGLQGDQVQFVFNYFKTKTLPQNVPGYNEVCKEDWLEIYEIYPNGREKALGRYCSTTSPGPVVSDVGIHDMKVVLKTNEEGVASGFSATYQFIESHQQFQ</sequence>
<dbReference type="PANTHER" id="PTHR47537:SF6">
    <property type="entry name" value="CUB DOMAIN-CONTAINING PROTEIN"/>
    <property type="match status" value="1"/>
</dbReference>
<dbReference type="Proteomes" id="UP000694941">
    <property type="component" value="Unplaced"/>
</dbReference>
<dbReference type="CDD" id="cd00041">
    <property type="entry name" value="CUB"/>
    <property type="match status" value="4"/>
</dbReference>
<keyword evidence="1" id="KW-1015">Disulfide bond</keyword>
<dbReference type="RefSeq" id="XP_013790068.1">
    <property type="nucleotide sequence ID" value="XM_013934614.1"/>
</dbReference>
<protein>
    <submittedName>
        <fullName evidence="5">CUB domain-containing protein 2-like</fullName>
    </submittedName>
</protein>
<dbReference type="PROSITE" id="PS01180">
    <property type="entry name" value="CUB"/>
    <property type="match status" value="4"/>
</dbReference>
<dbReference type="SUPFAM" id="SSF49854">
    <property type="entry name" value="Spermadhesin, CUB domain"/>
    <property type="match status" value="4"/>
</dbReference>
<organism evidence="4 5">
    <name type="scientific">Limulus polyphemus</name>
    <name type="common">Atlantic horseshoe crab</name>
    <dbReference type="NCBI Taxonomy" id="6850"/>
    <lineage>
        <taxon>Eukaryota</taxon>
        <taxon>Metazoa</taxon>
        <taxon>Ecdysozoa</taxon>
        <taxon>Arthropoda</taxon>
        <taxon>Chelicerata</taxon>
        <taxon>Merostomata</taxon>
        <taxon>Xiphosura</taxon>
        <taxon>Limulidae</taxon>
        <taxon>Limulus</taxon>
    </lineage>
</organism>
<dbReference type="Pfam" id="PF00431">
    <property type="entry name" value="CUB"/>
    <property type="match status" value="4"/>
</dbReference>
<evidence type="ECO:0000313" key="5">
    <source>
        <dbReference type="RefSeq" id="XP_013790068.1"/>
    </source>
</evidence>
<keyword evidence="4" id="KW-1185">Reference proteome</keyword>
<evidence type="ECO:0000259" key="3">
    <source>
        <dbReference type="PROSITE" id="PS01180"/>
    </source>
</evidence>
<dbReference type="PANTHER" id="PTHR47537">
    <property type="entry name" value="CUBILIN"/>
    <property type="match status" value="1"/>
</dbReference>
<dbReference type="InterPro" id="IPR000859">
    <property type="entry name" value="CUB_dom"/>
</dbReference>
<dbReference type="InterPro" id="IPR053207">
    <property type="entry name" value="Non-NMDA_GluR_Accessory"/>
</dbReference>
<name>A0ABM1BWK7_LIMPO</name>
<accession>A0ABM1BWK7</accession>
<feature type="non-terminal residue" evidence="5">
    <location>
        <position position="1"/>
    </location>
</feature>
<dbReference type="InterPro" id="IPR035914">
    <property type="entry name" value="Sperma_CUB_dom_sf"/>
</dbReference>
<gene>
    <name evidence="5" type="primary">LOC106473926</name>
</gene>